<dbReference type="Proteomes" id="UP000231279">
    <property type="component" value="Unassembled WGS sequence"/>
</dbReference>
<sequence>MINMRFLWLIDVVVVIDWLRRFPLYSWSRNRSGSRFLWSVNFCTSFWKEFVDYCEAFNANLEKMIRLMMSHFCV</sequence>
<dbReference type="EMBL" id="NKXS01002605">
    <property type="protein sequence ID" value="PIN12818.1"/>
    <property type="molecule type" value="Genomic_DNA"/>
</dbReference>
<evidence type="ECO:0000313" key="2">
    <source>
        <dbReference type="Proteomes" id="UP000231279"/>
    </source>
</evidence>
<keyword evidence="2" id="KW-1185">Reference proteome</keyword>
<organism evidence="1 2">
    <name type="scientific">Handroanthus impetiginosus</name>
    <dbReference type="NCBI Taxonomy" id="429701"/>
    <lineage>
        <taxon>Eukaryota</taxon>
        <taxon>Viridiplantae</taxon>
        <taxon>Streptophyta</taxon>
        <taxon>Embryophyta</taxon>
        <taxon>Tracheophyta</taxon>
        <taxon>Spermatophyta</taxon>
        <taxon>Magnoliopsida</taxon>
        <taxon>eudicotyledons</taxon>
        <taxon>Gunneridae</taxon>
        <taxon>Pentapetalae</taxon>
        <taxon>asterids</taxon>
        <taxon>lamiids</taxon>
        <taxon>Lamiales</taxon>
        <taxon>Bignoniaceae</taxon>
        <taxon>Crescentiina</taxon>
        <taxon>Tabebuia alliance</taxon>
        <taxon>Handroanthus</taxon>
    </lineage>
</organism>
<gene>
    <name evidence="1" type="ORF">CDL12_14563</name>
</gene>
<name>A0A2G9H5M9_9LAMI</name>
<proteinExistence type="predicted"/>
<accession>A0A2G9H5M9</accession>
<reference evidence="2" key="1">
    <citation type="journal article" date="2018" name="Gigascience">
        <title>Genome assembly of the Pink Ipe (Handroanthus impetiginosus, Bignoniaceae), a highly valued, ecologically keystone Neotropical timber forest tree.</title>
        <authorList>
            <person name="Silva-Junior O.B."/>
            <person name="Grattapaglia D."/>
            <person name="Novaes E."/>
            <person name="Collevatti R.G."/>
        </authorList>
    </citation>
    <scope>NUCLEOTIDE SEQUENCE [LARGE SCALE GENOMIC DNA]</scope>
    <source>
        <strain evidence="2">cv. UFG-1</strain>
    </source>
</reference>
<evidence type="ECO:0000313" key="1">
    <source>
        <dbReference type="EMBL" id="PIN12818.1"/>
    </source>
</evidence>
<comment type="caution">
    <text evidence="1">The sequence shown here is derived from an EMBL/GenBank/DDBJ whole genome shotgun (WGS) entry which is preliminary data.</text>
</comment>
<dbReference type="AlphaFoldDB" id="A0A2G9H5M9"/>
<protein>
    <submittedName>
        <fullName evidence="1">Uncharacterized protein</fullName>
    </submittedName>
</protein>